<comment type="caution">
    <text evidence="1">The sequence shown here is derived from an EMBL/GenBank/DDBJ whole genome shotgun (WGS) entry which is preliminary data.</text>
</comment>
<dbReference type="Proteomes" id="UP000292554">
    <property type="component" value="Unassembled WGS sequence"/>
</dbReference>
<protein>
    <recommendedName>
        <fullName evidence="3">GNAT family N-acetyltransferase</fullName>
    </recommendedName>
</protein>
<evidence type="ECO:0000313" key="1">
    <source>
        <dbReference type="EMBL" id="TCI01061.1"/>
    </source>
</evidence>
<dbReference type="EMBL" id="SJXE01000029">
    <property type="protein sequence ID" value="TCI01061.1"/>
    <property type="molecule type" value="Genomic_DNA"/>
</dbReference>
<accession>A0ABY2AF99</accession>
<evidence type="ECO:0008006" key="3">
    <source>
        <dbReference type="Google" id="ProtNLM"/>
    </source>
</evidence>
<gene>
    <name evidence="1" type="ORF">EZV61_19350</name>
</gene>
<proteinExistence type="predicted"/>
<dbReference type="RefSeq" id="WP_131417687.1">
    <property type="nucleotide sequence ID" value="NZ_SJXE01000029.1"/>
</dbReference>
<organism evidence="1 2">
    <name type="scientific">Corallincola luteus</name>
    <dbReference type="NCBI Taxonomy" id="1775177"/>
    <lineage>
        <taxon>Bacteria</taxon>
        <taxon>Pseudomonadati</taxon>
        <taxon>Pseudomonadota</taxon>
        <taxon>Gammaproteobacteria</taxon>
        <taxon>Alteromonadales</taxon>
        <taxon>Psychromonadaceae</taxon>
        <taxon>Corallincola</taxon>
    </lineage>
</organism>
<evidence type="ECO:0000313" key="2">
    <source>
        <dbReference type="Proteomes" id="UP000292554"/>
    </source>
</evidence>
<name>A0ABY2AF99_9GAMM</name>
<sequence>MPTQFIPQSYKVPKTLETNQFFFRVLEENVAELDYEAVMSSRERLKSIFGPNSHWPKSNMTLAENRADLKVHKQEFESRKAFAYSVFNSSRDKCLGSVYIDPSQSENYDCEVYLWVREDSAALDERLYQTVVQWLKDRWPFNNIAFPGRSISWENWAKEVKVV</sequence>
<reference evidence="1 2" key="1">
    <citation type="submission" date="2019-02" db="EMBL/GenBank/DDBJ databases">
        <title>Corallincola luteus sp. nov., a marine bacterium isolated from surface sediment of Bohai Sea in China.</title>
        <authorList>
            <person name="Ren Q."/>
        </authorList>
    </citation>
    <scope>NUCLEOTIDE SEQUENCE [LARGE SCALE GENOMIC DNA]</scope>
    <source>
        <strain evidence="1 2">DASS28</strain>
    </source>
</reference>
<keyword evidence="2" id="KW-1185">Reference proteome</keyword>